<name>A0ABD0M974_9CAEN</name>
<keyword evidence="3" id="KW-1185">Reference proteome</keyword>
<dbReference type="AlphaFoldDB" id="A0ABD0M974"/>
<dbReference type="Proteomes" id="UP001519460">
    <property type="component" value="Unassembled WGS sequence"/>
</dbReference>
<evidence type="ECO:0000313" key="2">
    <source>
        <dbReference type="EMBL" id="KAK7507946.1"/>
    </source>
</evidence>
<feature type="region of interest" description="Disordered" evidence="1">
    <location>
        <begin position="1"/>
        <end position="21"/>
    </location>
</feature>
<reference evidence="2 3" key="1">
    <citation type="journal article" date="2023" name="Sci. Data">
        <title>Genome assembly of the Korean intertidal mud-creeper Batillaria attramentaria.</title>
        <authorList>
            <person name="Patra A.K."/>
            <person name="Ho P.T."/>
            <person name="Jun S."/>
            <person name="Lee S.J."/>
            <person name="Kim Y."/>
            <person name="Won Y.J."/>
        </authorList>
    </citation>
    <scope>NUCLEOTIDE SEQUENCE [LARGE SCALE GENOMIC DNA]</scope>
    <source>
        <strain evidence="2">Wonlab-2016</strain>
    </source>
</reference>
<protein>
    <submittedName>
        <fullName evidence="2">Uncharacterized protein</fullName>
    </submittedName>
</protein>
<feature type="compositionally biased region" description="Basic and acidic residues" evidence="1">
    <location>
        <begin position="1"/>
        <end position="15"/>
    </location>
</feature>
<dbReference type="EMBL" id="JACVVK020000003">
    <property type="protein sequence ID" value="KAK7507946.1"/>
    <property type="molecule type" value="Genomic_DNA"/>
</dbReference>
<feature type="non-terminal residue" evidence="2">
    <location>
        <position position="54"/>
    </location>
</feature>
<organism evidence="2 3">
    <name type="scientific">Batillaria attramentaria</name>
    <dbReference type="NCBI Taxonomy" id="370345"/>
    <lineage>
        <taxon>Eukaryota</taxon>
        <taxon>Metazoa</taxon>
        <taxon>Spiralia</taxon>
        <taxon>Lophotrochozoa</taxon>
        <taxon>Mollusca</taxon>
        <taxon>Gastropoda</taxon>
        <taxon>Caenogastropoda</taxon>
        <taxon>Sorbeoconcha</taxon>
        <taxon>Cerithioidea</taxon>
        <taxon>Batillariidae</taxon>
        <taxon>Batillaria</taxon>
    </lineage>
</organism>
<evidence type="ECO:0000256" key="1">
    <source>
        <dbReference type="SAM" id="MobiDB-lite"/>
    </source>
</evidence>
<evidence type="ECO:0000313" key="3">
    <source>
        <dbReference type="Proteomes" id="UP001519460"/>
    </source>
</evidence>
<accession>A0ABD0M974</accession>
<proteinExistence type="predicted"/>
<feature type="non-terminal residue" evidence="2">
    <location>
        <position position="1"/>
    </location>
</feature>
<comment type="caution">
    <text evidence="2">The sequence shown here is derived from an EMBL/GenBank/DDBJ whole genome shotgun (WGS) entry which is preliminary data.</text>
</comment>
<sequence>HRCDSYDSFDGKDRGGQSGERFADSSRASLMYYPATALFLYSPLNRPQYSTAQL</sequence>
<gene>
    <name evidence="2" type="ORF">BaRGS_00000911</name>
</gene>